<reference evidence="2 3" key="1">
    <citation type="journal article" date="2019" name="Int. J. Syst. Evol. Microbiol.">
        <title>The Global Catalogue of Microorganisms (GCM) 10K type strain sequencing project: providing services to taxonomists for standard genome sequencing and annotation.</title>
        <authorList>
            <consortium name="The Broad Institute Genomics Platform"/>
            <consortium name="The Broad Institute Genome Sequencing Center for Infectious Disease"/>
            <person name="Wu L."/>
            <person name="Ma J."/>
        </authorList>
    </citation>
    <scope>NUCLEOTIDE SEQUENCE [LARGE SCALE GENOMIC DNA]</scope>
    <source>
        <strain evidence="2 3">JCM 13316</strain>
    </source>
</reference>
<gene>
    <name evidence="2" type="ORF">GCM10009688_01430</name>
</gene>
<evidence type="ECO:0000256" key="1">
    <source>
        <dbReference type="SAM" id="MobiDB-lite"/>
    </source>
</evidence>
<comment type="caution">
    <text evidence="2">The sequence shown here is derived from an EMBL/GenBank/DDBJ whole genome shotgun (WGS) entry which is preliminary data.</text>
</comment>
<keyword evidence="3" id="KW-1185">Reference proteome</keyword>
<accession>A0ABN2NWA5</accession>
<dbReference type="EMBL" id="BAAALV010000001">
    <property type="protein sequence ID" value="GAA1901588.1"/>
    <property type="molecule type" value="Genomic_DNA"/>
</dbReference>
<evidence type="ECO:0000313" key="2">
    <source>
        <dbReference type="EMBL" id="GAA1901588.1"/>
    </source>
</evidence>
<evidence type="ECO:0000313" key="3">
    <source>
        <dbReference type="Proteomes" id="UP001500784"/>
    </source>
</evidence>
<proteinExistence type="predicted"/>
<dbReference type="Proteomes" id="UP001500784">
    <property type="component" value="Unassembled WGS sequence"/>
</dbReference>
<protein>
    <submittedName>
        <fullName evidence="2">Uncharacterized protein</fullName>
    </submittedName>
</protein>
<organism evidence="2 3">
    <name type="scientific">Arthrobacter gandavensis</name>
    <dbReference type="NCBI Taxonomy" id="169960"/>
    <lineage>
        <taxon>Bacteria</taxon>
        <taxon>Bacillati</taxon>
        <taxon>Actinomycetota</taxon>
        <taxon>Actinomycetes</taxon>
        <taxon>Micrococcales</taxon>
        <taxon>Micrococcaceae</taxon>
        <taxon>Arthrobacter</taxon>
    </lineage>
</organism>
<feature type="region of interest" description="Disordered" evidence="1">
    <location>
        <begin position="1"/>
        <end position="25"/>
    </location>
</feature>
<sequence length="92" mass="9486">MTSQDTSSELTLNSRGYSGSSGTTAVFSNDTVIPPSAMMVVTSQAGDLLPRDPGGMLWLCWDTGPPEYPRAKKSGRVTASGSAALSCAVRSG</sequence>
<name>A0ABN2NWA5_9MICC</name>